<gene>
    <name evidence="1" type="ORF">L1F29_16885</name>
</gene>
<accession>A0ABY5SHD5</accession>
<proteinExistence type="predicted"/>
<evidence type="ECO:0000313" key="2">
    <source>
        <dbReference type="Proteomes" id="UP001057877"/>
    </source>
</evidence>
<dbReference type="Proteomes" id="UP001057877">
    <property type="component" value="Chromosome"/>
</dbReference>
<evidence type="ECO:0000313" key="1">
    <source>
        <dbReference type="EMBL" id="UVI33407.1"/>
    </source>
</evidence>
<protein>
    <submittedName>
        <fullName evidence="1">Uncharacterized protein</fullName>
    </submittedName>
</protein>
<reference evidence="1" key="1">
    <citation type="submission" date="2022-01" db="EMBL/GenBank/DDBJ databases">
        <title>Paenibacillus spongiae sp. nov., isolated from marine sponge.</title>
        <authorList>
            <person name="Li Z."/>
            <person name="Zhang M."/>
        </authorList>
    </citation>
    <scope>NUCLEOTIDE SEQUENCE</scope>
    <source>
        <strain evidence="1">PHS-Z3</strain>
    </source>
</reference>
<dbReference type="RefSeq" id="WP_258389460.1">
    <property type="nucleotide sequence ID" value="NZ_CP091430.1"/>
</dbReference>
<name>A0ABY5SHD5_9BACL</name>
<organism evidence="1 2">
    <name type="scientific">Paenibacillus spongiae</name>
    <dbReference type="NCBI Taxonomy" id="2909671"/>
    <lineage>
        <taxon>Bacteria</taxon>
        <taxon>Bacillati</taxon>
        <taxon>Bacillota</taxon>
        <taxon>Bacilli</taxon>
        <taxon>Bacillales</taxon>
        <taxon>Paenibacillaceae</taxon>
        <taxon>Paenibacillus</taxon>
    </lineage>
</organism>
<keyword evidence="2" id="KW-1185">Reference proteome</keyword>
<sequence length="101" mass="12025">MGRLQEHIVYFKIIRQKETTMLRGLLYLEENRQPTVEDFAQCLRESGHNVRIENEKEFIFRATDESGNEYLIDILENYQKSNRDRQAENLAGSFMKQDPLL</sequence>
<dbReference type="EMBL" id="CP091430">
    <property type="protein sequence ID" value="UVI33407.1"/>
    <property type="molecule type" value="Genomic_DNA"/>
</dbReference>